<dbReference type="Gene3D" id="3.30.1540.10">
    <property type="entry name" value="formyl-coa transferase, domain 3"/>
    <property type="match status" value="1"/>
</dbReference>
<dbReference type="InterPro" id="IPR023606">
    <property type="entry name" value="CoA-Trfase_III_dom_1_sf"/>
</dbReference>
<reference evidence="2 3" key="1">
    <citation type="submission" date="2019-09" db="EMBL/GenBank/DDBJ databases">
        <title>Paraburkholderia podalyriae sp. nov., A South African Podalyria-associated rhizobium.</title>
        <authorList>
            <person name="Mavima L."/>
            <person name="Beukes C.W."/>
            <person name="Palmer M."/>
            <person name="De Meyer S.E."/>
            <person name="James E.K."/>
            <person name="Maluk M."/>
            <person name="Avontuur J.R."/>
            <person name="Chan W.Y."/>
            <person name="Venter S.N."/>
            <person name="Steenkamp E.T."/>
        </authorList>
    </citation>
    <scope>NUCLEOTIDE SEQUENCE [LARGE SCALE GENOMIC DNA]</scope>
    <source>
        <strain evidence="2 3">WC7.3b</strain>
    </source>
</reference>
<dbReference type="EMBL" id="VZQQ01000044">
    <property type="protein sequence ID" value="MBC8751048.1"/>
    <property type="molecule type" value="Genomic_DNA"/>
</dbReference>
<gene>
    <name evidence="2" type="ORF">F6X42_32110</name>
</gene>
<dbReference type="InterPro" id="IPR050483">
    <property type="entry name" value="CoA-transferase_III_domain"/>
</dbReference>
<dbReference type="GO" id="GO:0016740">
    <property type="term" value="F:transferase activity"/>
    <property type="evidence" value="ECO:0007669"/>
    <property type="project" value="UniProtKB-KW"/>
</dbReference>
<dbReference type="RefSeq" id="WP_187637977.1">
    <property type="nucleotide sequence ID" value="NZ_VZQQ01000044.1"/>
</dbReference>
<dbReference type="Proteomes" id="UP000736373">
    <property type="component" value="Unassembled WGS sequence"/>
</dbReference>
<dbReference type="InterPro" id="IPR044855">
    <property type="entry name" value="CoA-Trfase_III_dom3_sf"/>
</dbReference>
<sequence>MKPLDGIRVLDLTKVLAGPLCAQYLGDLGAEVIKVESPKGDDTRHWPPFHTDANGGEKTGTVFLSVNRNKKSLGLDLKSDEGRAVLRRLARTADVLIESNATGVVERLGIDYASLCAENPRLVYCSISGFGRSGPLKDNKGYDLIVQAFTGVMAMTGEPGGSPVRVPLSPIDQATGLNAQSGILAALYQREKTGRGAFLEVSLFETAIALLGFNLQRSWTRGTAPAKSGTGHESLCPYRVFNASDGDVLIGVANDSLWRKFCDAVGRPELTDDERFSTNAERVRHADQTNRIVEEIVSQRSIDEWVARLTELGVPCVPLNDALQAADHPQTKARELVQKYVHPRLGPLKGVANPVLFAGIPRDVGTRPPGLGEDSRAVLEGLGLSGTEIDRLIATRVVIA</sequence>
<accession>A0ABR7PXP0</accession>
<evidence type="ECO:0000256" key="1">
    <source>
        <dbReference type="ARBA" id="ARBA00022679"/>
    </source>
</evidence>
<evidence type="ECO:0000313" key="2">
    <source>
        <dbReference type="EMBL" id="MBC8751048.1"/>
    </source>
</evidence>
<keyword evidence="1 2" id="KW-0808">Transferase</keyword>
<comment type="caution">
    <text evidence="2">The sequence shown here is derived from an EMBL/GenBank/DDBJ whole genome shotgun (WGS) entry which is preliminary data.</text>
</comment>
<dbReference type="Gene3D" id="3.40.50.10540">
    <property type="entry name" value="Crotonobetainyl-coa:carnitine coa-transferase, domain 1"/>
    <property type="match status" value="1"/>
</dbReference>
<proteinExistence type="predicted"/>
<dbReference type="Pfam" id="PF02515">
    <property type="entry name" value="CoA_transf_3"/>
    <property type="match status" value="1"/>
</dbReference>
<protein>
    <submittedName>
        <fullName evidence="2">CoA transferase</fullName>
    </submittedName>
</protein>
<dbReference type="InterPro" id="IPR003673">
    <property type="entry name" value="CoA-Trfase_fam_III"/>
</dbReference>
<keyword evidence="3" id="KW-1185">Reference proteome</keyword>
<dbReference type="PANTHER" id="PTHR48207:SF3">
    <property type="entry name" value="SUCCINATE--HYDROXYMETHYLGLUTARATE COA-TRANSFERASE"/>
    <property type="match status" value="1"/>
</dbReference>
<dbReference type="PANTHER" id="PTHR48207">
    <property type="entry name" value="SUCCINATE--HYDROXYMETHYLGLUTARATE COA-TRANSFERASE"/>
    <property type="match status" value="1"/>
</dbReference>
<dbReference type="SUPFAM" id="SSF89796">
    <property type="entry name" value="CoA-transferase family III (CaiB/BaiF)"/>
    <property type="match status" value="1"/>
</dbReference>
<name>A0ABR7PXP0_9BURK</name>
<organism evidence="2 3">
    <name type="scientific">Paraburkholderia podalyriae</name>
    <dbReference type="NCBI Taxonomy" id="1938811"/>
    <lineage>
        <taxon>Bacteria</taxon>
        <taxon>Pseudomonadati</taxon>
        <taxon>Pseudomonadota</taxon>
        <taxon>Betaproteobacteria</taxon>
        <taxon>Burkholderiales</taxon>
        <taxon>Burkholderiaceae</taxon>
        <taxon>Paraburkholderia</taxon>
    </lineage>
</organism>
<evidence type="ECO:0000313" key="3">
    <source>
        <dbReference type="Proteomes" id="UP000736373"/>
    </source>
</evidence>